<reference evidence="2" key="2">
    <citation type="journal article" date="2022" name="Microb. Genom.">
        <title>A chromosome-scale genome assembly of the tomato pathogen Cladosporium fulvum reveals a compartmentalized genome architecture and the presence of a dispensable chromosome.</title>
        <authorList>
            <person name="Zaccaron A.Z."/>
            <person name="Chen L.H."/>
            <person name="Samaras A."/>
            <person name="Stergiopoulos I."/>
        </authorList>
    </citation>
    <scope>NUCLEOTIDE SEQUENCE</scope>
    <source>
        <strain evidence="2">Race5_Kim</strain>
    </source>
</reference>
<feature type="compositionally biased region" description="Basic and acidic residues" evidence="1">
    <location>
        <begin position="266"/>
        <end position="280"/>
    </location>
</feature>
<name>A0A9Q8UV65_PASFU</name>
<dbReference type="EMBL" id="CP090173">
    <property type="protein sequence ID" value="UJO23648.1"/>
    <property type="molecule type" value="Genomic_DNA"/>
</dbReference>
<reference evidence="2" key="1">
    <citation type="submission" date="2021-12" db="EMBL/GenBank/DDBJ databases">
        <authorList>
            <person name="Zaccaron A."/>
            <person name="Stergiopoulos I."/>
        </authorList>
    </citation>
    <scope>NUCLEOTIDE SEQUENCE</scope>
    <source>
        <strain evidence="2">Race5_Kim</strain>
    </source>
</reference>
<feature type="compositionally biased region" description="Polar residues" evidence="1">
    <location>
        <begin position="83"/>
        <end position="95"/>
    </location>
</feature>
<feature type="compositionally biased region" description="Polar residues" evidence="1">
    <location>
        <begin position="47"/>
        <end position="64"/>
    </location>
</feature>
<protein>
    <submittedName>
        <fullName evidence="2">Uncharacterized protein</fullName>
    </submittedName>
</protein>
<feature type="compositionally biased region" description="Basic and acidic residues" evidence="1">
    <location>
        <begin position="66"/>
        <end position="82"/>
    </location>
</feature>
<organism evidence="2 3">
    <name type="scientific">Passalora fulva</name>
    <name type="common">Tomato leaf mold</name>
    <name type="synonym">Cladosporium fulvum</name>
    <dbReference type="NCBI Taxonomy" id="5499"/>
    <lineage>
        <taxon>Eukaryota</taxon>
        <taxon>Fungi</taxon>
        <taxon>Dikarya</taxon>
        <taxon>Ascomycota</taxon>
        <taxon>Pezizomycotina</taxon>
        <taxon>Dothideomycetes</taxon>
        <taxon>Dothideomycetidae</taxon>
        <taxon>Mycosphaerellales</taxon>
        <taxon>Mycosphaerellaceae</taxon>
        <taxon>Fulvia</taxon>
    </lineage>
</organism>
<evidence type="ECO:0000313" key="2">
    <source>
        <dbReference type="EMBL" id="UJO23648.1"/>
    </source>
</evidence>
<keyword evidence="3" id="KW-1185">Reference proteome</keyword>
<dbReference type="GeneID" id="71993140"/>
<feature type="compositionally biased region" description="Low complexity" evidence="1">
    <location>
        <begin position="140"/>
        <end position="152"/>
    </location>
</feature>
<proteinExistence type="predicted"/>
<dbReference type="KEGG" id="ffu:CLAFUR5_13262"/>
<dbReference type="Proteomes" id="UP000756132">
    <property type="component" value="Chromosome 11"/>
</dbReference>
<feature type="region of interest" description="Disordered" evidence="1">
    <location>
        <begin position="263"/>
        <end position="313"/>
    </location>
</feature>
<dbReference type="OrthoDB" id="5391950at2759"/>
<accession>A0A9Q8UV65</accession>
<dbReference type="OMA" id="HEMESAM"/>
<gene>
    <name evidence="2" type="ORF">CLAFUR5_13262</name>
</gene>
<feature type="compositionally biased region" description="Basic and acidic residues" evidence="1">
    <location>
        <begin position="105"/>
        <end position="117"/>
    </location>
</feature>
<feature type="compositionally biased region" description="Pro residues" evidence="1">
    <location>
        <begin position="7"/>
        <end position="24"/>
    </location>
</feature>
<dbReference type="RefSeq" id="XP_047768014.1">
    <property type="nucleotide sequence ID" value="XM_047912410.1"/>
</dbReference>
<evidence type="ECO:0000313" key="3">
    <source>
        <dbReference type="Proteomes" id="UP000756132"/>
    </source>
</evidence>
<dbReference type="AlphaFoldDB" id="A0A9Q8UV65"/>
<sequence length="313" mass="34004">MITLPRPRNPPYRTPTPKNSPPPDQDASPKRKRTEQSQVNPVPLCVNTATQRELTPETGANSPRTKVAERFQDLDLDLRHVSSQDGELLTGSSQSPRKRVKRNPHLREVYARGEDVRTPGSGGVGVLEVAETPTAHEMESAMSSSSPASPTTALKGFQNPPLEPSRVPSSSPPFKRRLSPPPFQPPSPPTSASTSTTAATATEPPIPNSSTSEDQDLAALTWQESEITGHEIDVTSPDDDGEGINGIGFRPTAAIAYARSQKRRKAVEEWKAREAREARQRRMNRRRGGSSDPVVEGEGEGEARRSVRFVGVG</sequence>
<feature type="region of interest" description="Disordered" evidence="1">
    <location>
        <begin position="1"/>
        <end position="247"/>
    </location>
</feature>
<feature type="compositionally biased region" description="Pro residues" evidence="1">
    <location>
        <begin position="179"/>
        <end position="189"/>
    </location>
</feature>
<evidence type="ECO:0000256" key="1">
    <source>
        <dbReference type="SAM" id="MobiDB-lite"/>
    </source>
</evidence>
<feature type="compositionally biased region" description="Low complexity" evidence="1">
    <location>
        <begin position="190"/>
        <end position="203"/>
    </location>
</feature>